<keyword evidence="5 9" id="KW-0694">RNA-binding</keyword>
<evidence type="ECO:0000256" key="4">
    <source>
        <dbReference type="ARBA" id="ARBA00022737"/>
    </source>
</evidence>
<evidence type="ECO:0000256" key="3">
    <source>
        <dbReference type="ARBA" id="ARBA00022664"/>
    </source>
</evidence>
<keyword evidence="4" id="KW-0677">Repeat</keyword>
<dbReference type="Pfam" id="PF00076">
    <property type="entry name" value="RRM_1"/>
    <property type="match status" value="1"/>
</dbReference>
<dbReference type="Gene3D" id="3.30.70.330">
    <property type="match status" value="3"/>
</dbReference>
<evidence type="ECO:0000256" key="1">
    <source>
        <dbReference type="ARBA" id="ARBA00004123"/>
    </source>
</evidence>
<sequence length="570" mass="60236">MRTRTGSATGATGKTERGTGTGRVSVNAVKGAGIVSATIATTVKRAGIVSATVASTVKRAGIASATIASTVKGAGIASATIASTVKGAGMVSATIATTVKGAGIVSATIATTVKGVREGSTVTVPMTVTTAGAVIVTPKEIIHCTIWFYTINIVIKLYMDSPTCHFMNYRTEGTVIEMATEGIAPTPAPVRRVRVQLPELPAANPGMFPNMLPNLVNVPALGQPLAMTQQATRHARRVYVGGLPPIANEQTVAVFFNQVMAAIGGNTFALGHAVVNVYINHDKKFAFVEMRSVEEASNAMALDGIMFEGAPVKVRRPTDYNPSQAAALGPSQPNPNLNLAAVGLTPGAGGGLEGPDRIFVGGLPYYFTEAQVRELLETFGPLRGFDIVKDKETGNSKGYAFCLYKDVTVTDIACAALNGIQLGDRTLTVRRANQGAEPRPEQENILLQAQQEAQMKRLVYEVGGALATKVVCLTQVVSADDLRDDEEYNDILEDMTLEGHKYGNLVQAVIPRPHPSGDPVAGVGKVFLEYADVESSAKARIGMHGRKFDGKETVAVFYPENKFAEGDYDY</sequence>
<dbReference type="GO" id="GO:0008380">
    <property type="term" value="P:RNA splicing"/>
    <property type="evidence" value="ECO:0007669"/>
    <property type="project" value="UniProtKB-KW"/>
</dbReference>
<dbReference type="InterPro" id="IPR035979">
    <property type="entry name" value="RBD_domain_sf"/>
</dbReference>
<dbReference type="eggNOG" id="KOG0120">
    <property type="taxonomic scope" value="Eukaryota"/>
</dbReference>
<name>M7ZRY3_TRIUA</name>
<evidence type="ECO:0000256" key="8">
    <source>
        <dbReference type="ARBA" id="ARBA00056281"/>
    </source>
</evidence>
<evidence type="ECO:0000256" key="5">
    <source>
        <dbReference type="ARBA" id="ARBA00022884"/>
    </source>
</evidence>
<evidence type="ECO:0000256" key="10">
    <source>
        <dbReference type="RuleBase" id="RU364135"/>
    </source>
</evidence>
<feature type="region of interest" description="Disordered" evidence="11">
    <location>
        <begin position="1"/>
        <end position="22"/>
    </location>
</feature>
<reference evidence="12" key="1">
    <citation type="journal article" date="2013" name="Nature">
        <title>Draft genome of the wheat A-genome progenitor Triticum urartu.</title>
        <authorList>
            <person name="Ling H.Q."/>
            <person name="Zhao S."/>
            <person name="Liu D."/>
            <person name="Wang J."/>
            <person name="Sun H."/>
            <person name="Zhang C."/>
            <person name="Fan H."/>
            <person name="Li D."/>
            <person name="Dong L."/>
            <person name="Tao Y."/>
            <person name="Gao C."/>
            <person name="Wu H."/>
            <person name="Li Y."/>
            <person name="Cui Y."/>
            <person name="Guo X."/>
            <person name="Zheng S."/>
            <person name="Wang B."/>
            <person name="Yu K."/>
            <person name="Liang Q."/>
            <person name="Yang W."/>
            <person name="Lou X."/>
            <person name="Chen J."/>
            <person name="Feng M."/>
            <person name="Jian J."/>
            <person name="Zhang X."/>
            <person name="Luo G."/>
            <person name="Jiang Y."/>
            <person name="Liu J."/>
            <person name="Wang Z."/>
            <person name="Sha Y."/>
            <person name="Zhang B."/>
            <person name="Wu H."/>
            <person name="Tang D."/>
            <person name="Shen Q."/>
            <person name="Xue P."/>
            <person name="Zou S."/>
            <person name="Wang X."/>
            <person name="Liu X."/>
            <person name="Wang F."/>
            <person name="Yang Y."/>
            <person name="An X."/>
            <person name="Dong Z."/>
            <person name="Zhang K."/>
            <person name="Zhang X."/>
            <person name="Luo M.C."/>
            <person name="Dvorak J."/>
            <person name="Tong Y."/>
            <person name="Wang J."/>
            <person name="Yang H."/>
            <person name="Li Z."/>
            <person name="Wang D."/>
            <person name="Zhang A."/>
            <person name="Wang J."/>
        </authorList>
    </citation>
    <scope>NUCLEOTIDE SEQUENCE</scope>
</reference>
<dbReference type="InterPro" id="IPR006529">
    <property type="entry name" value="U2AF_lg"/>
</dbReference>
<dbReference type="GO" id="GO:0005634">
    <property type="term" value="C:nucleus"/>
    <property type="evidence" value="ECO:0007669"/>
    <property type="project" value="UniProtKB-SubCell"/>
</dbReference>
<dbReference type="AlphaFoldDB" id="M7ZRY3"/>
<dbReference type="NCBIfam" id="TIGR01642">
    <property type="entry name" value="U2AF_lg"/>
    <property type="match status" value="1"/>
</dbReference>
<gene>
    <name evidence="12" type="ORF">TRIUR3_12635</name>
</gene>
<evidence type="ECO:0000313" key="12">
    <source>
        <dbReference type="EMBL" id="EMS62391.1"/>
    </source>
</evidence>
<organism evidence="12">
    <name type="scientific">Triticum urartu</name>
    <name type="common">Red wild einkorn</name>
    <name type="synonym">Crithodium urartu</name>
    <dbReference type="NCBI Taxonomy" id="4572"/>
    <lineage>
        <taxon>Eukaryota</taxon>
        <taxon>Viridiplantae</taxon>
        <taxon>Streptophyta</taxon>
        <taxon>Embryophyta</taxon>
        <taxon>Tracheophyta</taxon>
        <taxon>Spermatophyta</taxon>
        <taxon>Magnoliopsida</taxon>
        <taxon>Liliopsida</taxon>
        <taxon>Poales</taxon>
        <taxon>Poaceae</taxon>
        <taxon>BOP clade</taxon>
        <taxon>Pooideae</taxon>
        <taxon>Triticodae</taxon>
        <taxon>Triticeae</taxon>
        <taxon>Triticinae</taxon>
        <taxon>Triticum</taxon>
    </lineage>
</organism>
<dbReference type="OMA" id="PEVANWE"/>
<evidence type="ECO:0000256" key="7">
    <source>
        <dbReference type="ARBA" id="ARBA00023242"/>
    </source>
</evidence>
<dbReference type="FunFam" id="3.30.70.330:FF:000225">
    <property type="entry name" value="U2 snRNP auxiliary factor large subunit"/>
    <property type="match status" value="1"/>
</dbReference>
<dbReference type="PROSITE" id="PS50102">
    <property type="entry name" value="RRM"/>
    <property type="match status" value="2"/>
</dbReference>
<dbReference type="STRING" id="4572.M7ZRY3"/>
<dbReference type="GO" id="GO:0003723">
    <property type="term" value="F:RNA binding"/>
    <property type="evidence" value="ECO:0007669"/>
    <property type="project" value="UniProtKB-UniRule"/>
</dbReference>
<dbReference type="CDD" id="cd12231">
    <property type="entry name" value="RRM2_U2AF65"/>
    <property type="match status" value="1"/>
</dbReference>
<evidence type="ECO:0000256" key="11">
    <source>
        <dbReference type="SAM" id="MobiDB-lite"/>
    </source>
</evidence>
<evidence type="ECO:0000256" key="6">
    <source>
        <dbReference type="ARBA" id="ARBA00023187"/>
    </source>
</evidence>
<dbReference type="PANTHER" id="PTHR23139">
    <property type="entry name" value="RNA-BINDING PROTEIN"/>
    <property type="match status" value="1"/>
</dbReference>
<evidence type="ECO:0000256" key="2">
    <source>
        <dbReference type="ARBA" id="ARBA00010269"/>
    </source>
</evidence>
<comment type="similarity">
    <text evidence="2 10">Belongs to the splicing factor SR family.</text>
</comment>
<comment type="subcellular location">
    <subcellularLocation>
        <location evidence="1 10">Nucleus</location>
    </subcellularLocation>
</comment>
<dbReference type="InterPro" id="IPR012677">
    <property type="entry name" value="Nucleotide-bd_a/b_plait_sf"/>
</dbReference>
<dbReference type="CDD" id="cd12230">
    <property type="entry name" value="RRM1_U2AF65"/>
    <property type="match status" value="1"/>
</dbReference>
<dbReference type="GO" id="GO:0006397">
    <property type="term" value="P:mRNA processing"/>
    <property type="evidence" value="ECO:0007669"/>
    <property type="project" value="UniProtKB-KW"/>
</dbReference>
<dbReference type="SMART" id="SM00360">
    <property type="entry name" value="RRM"/>
    <property type="match status" value="3"/>
</dbReference>
<comment type="function">
    <text evidence="8 10">Necessary for the splicing of pre-mRNA.</text>
</comment>
<dbReference type="EMBL" id="KD083329">
    <property type="protein sequence ID" value="EMS62391.1"/>
    <property type="molecule type" value="Genomic_DNA"/>
</dbReference>
<accession>M7ZRY3</accession>
<keyword evidence="3 10" id="KW-0507">mRNA processing</keyword>
<evidence type="ECO:0000256" key="9">
    <source>
        <dbReference type="PROSITE-ProRule" id="PRU00176"/>
    </source>
</evidence>
<feature type="compositionally biased region" description="Low complexity" evidence="11">
    <location>
        <begin position="1"/>
        <end position="13"/>
    </location>
</feature>
<dbReference type="CDD" id="cd12232">
    <property type="entry name" value="RRM3_U2AF65"/>
    <property type="match status" value="1"/>
</dbReference>
<proteinExistence type="inferred from homology"/>
<dbReference type="InterPro" id="IPR000504">
    <property type="entry name" value="RRM_dom"/>
</dbReference>
<keyword evidence="7 10" id="KW-0539">Nucleus</keyword>
<dbReference type="FunFam" id="3.30.70.330:FF:000057">
    <property type="entry name" value="U2 snRNP auxiliary factor large subunit"/>
    <property type="match status" value="1"/>
</dbReference>
<protein>
    <recommendedName>
        <fullName evidence="10">Splicing factor U2af large subunit</fullName>
    </recommendedName>
    <alternativeName>
        <fullName evidence="10">U2 auxiliary factor 65 kDa subunit</fullName>
    </alternativeName>
    <alternativeName>
        <fullName evidence="10">U2 small nuclear ribonucleoprotein auxiliary factor large subunit (U2 snRNP auxiliary factor large subunit)</fullName>
    </alternativeName>
</protein>
<dbReference type="FunFam" id="3.30.70.330:FF:000111">
    <property type="entry name" value="U2 snRNP auxiliary factor large subunit"/>
    <property type="match status" value="1"/>
</dbReference>
<keyword evidence="6 10" id="KW-0508">mRNA splicing</keyword>
<dbReference type="SUPFAM" id="SSF54928">
    <property type="entry name" value="RNA-binding domain, RBD"/>
    <property type="match status" value="2"/>
</dbReference>